<protein>
    <submittedName>
        <fullName evidence="3">Acyltransferase family protein</fullName>
        <ecNumber evidence="3">2.3.-.-</ecNumber>
    </submittedName>
</protein>
<organism evidence="3 4">
    <name type="scientific">Sphingobium rhizovicinum</name>
    <dbReference type="NCBI Taxonomy" id="432308"/>
    <lineage>
        <taxon>Bacteria</taxon>
        <taxon>Pseudomonadati</taxon>
        <taxon>Pseudomonadota</taxon>
        <taxon>Alphaproteobacteria</taxon>
        <taxon>Sphingomonadales</taxon>
        <taxon>Sphingomonadaceae</taxon>
        <taxon>Sphingobium</taxon>
    </lineage>
</organism>
<keyword evidence="3" id="KW-0012">Acyltransferase</keyword>
<name>A0ABV7NH83_9SPHN</name>
<dbReference type="RefSeq" id="WP_380797098.1">
    <property type="nucleotide sequence ID" value="NZ_JBHRVU010000004.1"/>
</dbReference>
<feature type="transmembrane region" description="Helical" evidence="1">
    <location>
        <begin position="178"/>
        <end position="199"/>
    </location>
</feature>
<dbReference type="EC" id="2.3.-.-" evidence="3"/>
<feature type="transmembrane region" description="Helical" evidence="1">
    <location>
        <begin position="304"/>
        <end position="325"/>
    </location>
</feature>
<dbReference type="Pfam" id="PF01757">
    <property type="entry name" value="Acyl_transf_3"/>
    <property type="match status" value="1"/>
</dbReference>
<keyword evidence="1" id="KW-0472">Membrane</keyword>
<feature type="domain" description="Acyltransferase 3" evidence="2">
    <location>
        <begin position="10"/>
        <end position="323"/>
    </location>
</feature>
<comment type="caution">
    <text evidence="3">The sequence shown here is derived from an EMBL/GenBank/DDBJ whole genome shotgun (WGS) entry which is preliminary data.</text>
</comment>
<evidence type="ECO:0000259" key="2">
    <source>
        <dbReference type="Pfam" id="PF01757"/>
    </source>
</evidence>
<dbReference type="PANTHER" id="PTHR23028">
    <property type="entry name" value="ACETYLTRANSFERASE"/>
    <property type="match status" value="1"/>
</dbReference>
<evidence type="ECO:0000256" key="1">
    <source>
        <dbReference type="SAM" id="Phobius"/>
    </source>
</evidence>
<reference evidence="4" key="1">
    <citation type="journal article" date="2019" name="Int. J. Syst. Evol. Microbiol.">
        <title>The Global Catalogue of Microorganisms (GCM) 10K type strain sequencing project: providing services to taxonomists for standard genome sequencing and annotation.</title>
        <authorList>
            <consortium name="The Broad Institute Genomics Platform"/>
            <consortium name="The Broad Institute Genome Sequencing Center for Infectious Disease"/>
            <person name="Wu L."/>
            <person name="Ma J."/>
        </authorList>
    </citation>
    <scope>NUCLEOTIDE SEQUENCE [LARGE SCALE GENOMIC DNA]</scope>
    <source>
        <strain evidence="4">CCM 7491</strain>
    </source>
</reference>
<dbReference type="InterPro" id="IPR050879">
    <property type="entry name" value="Acyltransferase_3"/>
</dbReference>
<keyword evidence="1" id="KW-1133">Transmembrane helix</keyword>
<feature type="transmembrane region" description="Helical" evidence="1">
    <location>
        <begin position="37"/>
        <end position="58"/>
    </location>
</feature>
<evidence type="ECO:0000313" key="3">
    <source>
        <dbReference type="EMBL" id="MFC3442833.1"/>
    </source>
</evidence>
<accession>A0ABV7NH83</accession>
<dbReference type="EMBL" id="JBHRVU010000004">
    <property type="protein sequence ID" value="MFC3442833.1"/>
    <property type="molecule type" value="Genomic_DNA"/>
</dbReference>
<keyword evidence="3" id="KW-0808">Transferase</keyword>
<feature type="transmembrane region" description="Helical" evidence="1">
    <location>
        <begin position="275"/>
        <end position="292"/>
    </location>
</feature>
<dbReference type="Proteomes" id="UP001595681">
    <property type="component" value="Unassembled WGS sequence"/>
</dbReference>
<feature type="transmembrane region" description="Helical" evidence="1">
    <location>
        <begin position="237"/>
        <end position="254"/>
    </location>
</feature>
<dbReference type="GO" id="GO:0016746">
    <property type="term" value="F:acyltransferase activity"/>
    <property type="evidence" value="ECO:0007669"/>
    <property type="project" value="UniProtKB-KW"/>
</dbReference>
<feature type="transmembrane region" description="Helical" evidence="1">
    <location>
        <begin position="211"/>
        <end position="231"/>
    </location>
</feature>
<dbReference type="PANTHER" id="PTHR23028:SF53">
    <property type="entry name" value="ACYL_TRANSF_3 DOMAIN-CONTAINING PROTEIN"/>
    <property type="match status" value="1"/>
</dbReference>
<keyword evidence="1" id="KW-0812">Transmembrane</keyword>
<sequence>MAISEQYRPQLDGVRAFAIGGVLYSHYWDEGSMFGHVGVRLFFVLSGYLITLMLIENLDRRADGGGQPLWHFYVRRALRLWPAYMLILGLAALLDLQNIRDTFWWHFFYATNFLFAITNEWQPWTTAGWWSLSVEEQFYLVWPALLLVTPRRCREIMALTCCALGVAVRMSIAPDTVAFTTLPFNSLDALSGGALLAMVDHRGKLSRWFPLVTPIAAAAIILSWRFSGWFILHVDEMLFVILFMGIVAFARHGHGGPAQWILGNPVTRYIGRISYGMYLYHLFAMAILLKYGSPYFDMFQHRGWGLMLFGSILTILIATLSWYLVEAPMNRLKKRFPFP</sequence>
<keyword evidence="4" id="KW-1185">Reference proteome</keyword>
<evidence type="ECO:0000313" key="4">
    <source>
        <dbReference type="Proteomes" id="UP001595681"/>
    </source>
</evidence>
<dbReference type="InterPro" id="IPR002656">
    <property type="entry name" value="Acyl_transf_3_dom"/>
</dbReference>
<gene>
    <name evidence="3" type="ORF">ACFOKF_16795</name>
</gene>
<feature type="transmembrane region" description="Helical" evidence="1">
    <location>
        <begin position="78"/>
        <end position="96"/>
    </location>
</feature>
<proteinExistence type="predicted"/>